<reference evidence="2" key="1">
    <citation type="journal article" date="2014" name="Int. J. Syst. Evol. Microbiol.">
        <title>Complete genome sequence of Corynebacterium casei LMG S-19264T (=DSM 44701T), isolated from a smear-ripened cheese.</title>
        <authorList>
            <consortium name="US DOE Joint Genome Institute (JGI-PGF)"/>
            <person name="Walter F."/>
            <person name="Albersmeier A."/>
            <person name="Kalinowski J."/>
            <person name="Ruckert C."/>
        </authorList>
    </citation>
    <scope>NUCLEOTIDE SEQUENCE</scope>
    <source>
        <strain evidence="2">KCTC 42249</strain>
    </source>
</reference>
<dbReference type="RefSeq" id="WP_308430513.1">
    <property type="nucleotide sequence ID" value="NZ_BMZQ01000001.1"/>
</dbReference>
<keyword evidence="1" id="KW-0732">Signal</keyword>
<organism evidence="2 3">
    <name type="scientific">Tianweitania populi</name>
    <dbReference type="NCBI Taxonomy" id="1607949"/>
    <lineage>
        <taxon>Bacteria</taxon>
        <taxon>Pseudomonadati</taxon>
        <taxon>Pseudomonadota</taxon>
        <taxon>Alphaproteobacteria</taxon>
        <taxon>Hyphomicrobiales</taxon>
        <taxon>Phyllobacteriaceae</taxon>
        <taxon>Tianweitania</taxon>
    </lineage>
</organism>
<dbReference type="AlphaFoldDB" id="A0A8J3GJ32"/>
<sequence>MRRLLLAAVLLGSTASAHADGAISRIITKSDAARLEKYEATRTEALNDARENGDAKDVDVVNTVMTERPLRFAGFDMTGDWQCRTIKLGGDPAAVVYGWFKCRVTDDGAGWFLSKINGSQRTQGRFYDDNDLRLTYLGTQFVQGEQPKRYGTYADADQVGYAFRTAKGFRIEFPAPVFESKLDILELRR</sequence>
<evidence type="ECO:0000256" key="1">
    <source>
        <dbReference type="SAM" id="SignalP"/>
    </source>
</evidence>
<reference evidence="2" key="2">
    <citation type="submission" date="2020-09" db="EMBL/GenBank/DDBJ databases">
        <authorList>
            <person name="Sun Q."/>
            <person name="Kim S."/>
        </authorList>
    </citation>
    <scope>NUCLEOTIDE SEQUENCE</scope>
    <source>
        <strain evidence="2">KCTC 42249</strain>
    </source>
</reference>
<feature type="signal peptide" evidence="1">
    <location>
        <begin position="1"/>
        <end position="19"/>
    </location>
</feature>
<evidence type="ECO:0000313" key="2">
    <source>
        <dbReference type="EMBL" id="GHD10508.1"/>
    </source>
</evidence>
<feature type="chain" id="PRO_5035295610" evidence="1">
    <location>
        <begin position="20"/>
        <end position="189"/>
    </location>
</feature>
<proteinExistence type="predicted"/>
<protein>
    <submittedName>
        <fullName evidence="2">DUF4893 domain-containing protein</fullName>
    </submittedName>
</protein>
<evidence type="ECO:0000313" key="3">
    <source>
        <dbReference type="Proteomes" id="UP000630142"/>
    </source>
</evidence>
<dbReference type="EMBL" id="BMZQ01000001">
    <property type="protein sequence ID" value="GHD10508.1"/>
    <property type="molecule type" value="Genomic_DNA"/>
</dbReference>
<keyword evidence="3" id="KW-1185">Reference proteome</keyword>
<comment type="caution">
    <text evidence="2">The sequence shown here is derived from an EMBL/GenBank/DDBJ whole genome shotgun (WGS) entry which is preliminary data.</text>
</comment>
<gene>
    <name evidence="2" type="ORF">GCM10016234_12440</name>
</gene>
<accession>A0A8J3GJ32</accession>
<dbReference type="Pfam" id="PF16233">
    <property type="entry name" value="DUF4893"/>
    <property type="match status" value="1"/>
</dbReference>
<name>A0A8J3GJ32_9HYPH</name>
<dbReference type="Proteomes" id="UP000630142">
    <property type="component" value="Unassembled WGS sequence"/>
</dbReference>
<dbReference type="InterPro" id="IPR032609">
    <property type="entry name" value="DUF4893"/>
</dbReference>